<dbReference type="AlphaFoldDB" id="A0A8J7F8J2"/>
<organism evidence="2 3">
    <name type="scientific">Pontibacterium sinense</name>
    <dbReference type="NCBI Taxonomy" id="2781979"/>
    <lineage>
        <taxon>Bacteria</taxon>
        <taxon>Pseudomonadati</taxon>
        <taxon>Pseudomonadota</taxon>
        <taxon>Gammaproteobacteria</taxon>
        <taxon>Oceanospirillales</taxon>
        <taxon>Oceanospirillaceae</taxon>
        <taxon>Pontibacterium</taxon>
    </lineage>
</organism>
<dbReference type="GO" id="GO:0103043">
    <property type="term" value="F:phosphoribosyl 1,2-cyclic phosphate phosphodiesterase activity"/>
    <property type="evidence" value="ECO:0007669"/>
    <property type="project" value="UniProtKB-EC"/>
</dbReference>
<protein>
    <submittedName>
        <fullName evidence="2">Phosphonate metabolism protein PhnP</fullName>
        <ecNumber evidence="2">3.1.4.55</ecNumber>
    </submittedName>
</protein>
<sequence length="252" mass="28076">MQLTLLGTGDVRQVPVYGCKCRACQNARKTPALRRKPCSALFESGDLRLLIDGGLTDLCERFRPGQLSGILLTHYHMDHIQGLFHLRWGINDHIPVYGPEDGGAGDDLKKHPGILEFLPSLKAFESISLQPGLSITPIPMQHSKPTFGYLFEQDGKRIAYLTDTVGLPTASRTFLQQFKLDLLVLDTSLPPQAKPPRNHNDLNLSNQTFEALRPTQMILTHIGHELDDWLLDNELSEACIAVARDGMPLTTF</sequence>
<evidence type="ECO:0000313" key="2">
    <source>
        <dbReference type="EMBL" id="MBE9395749.1"/>
    </source>
</evidence>
<keyword evidence="3" id="KW-1185">Reference proteome</keyword>
<dbReference type="PANTHER" id="PTHR42663">
    <property type="entry name" value="HYDROLASE C777.06C-RELATED-RELATED"/>
    <property type="match status" value="1"/>
</dbReference>
<reference evidence="2" key="1">
    <citation type="submission" date="2020-10" db="EMBL/GenBank/DDBJ databases">
        <title>Bacterium isolated from coastal waters sediment.</title>
        <authorList>
            <person name="Chen R.-J."/>
            <person name="Lu D.-C."/>
            <person name="Zhu K.-L."/>
            <person name="Du Z.-J."/>
        </authorList>
    </citation>
    <scope>NUCLEOTIDE SEQUENCE</scope>
    <source>
        <strain evidence="2">N1Y112</strain>
    </source>
</reference>
<proteinExistence type="predicted"/>
<dbReference type="RefSeq" id="WP_193951308.1">
    <property type="nucleotide sequence ID" value="NZ_JADEYS010000001.1"/>
</dbReference>
<name>A0A8J7F8J2_9GAMM</name>
<accession>A0A8J7F8J2</accession>
<keyword evidence="2" id="KW-0378">Hydrolase</keyword>
<dbReference type="SMART" id="SM00849">
    <property type="entry name" value="Lactamase_B"/>
    <property type="match status" value="1"/>
</dbReference>
<dbReference type="InterPro" id="IPR036866">
    <property type="entry name" value="RibonucZ/Hydroxyglut_hydro"/>
</dbReference>
<dbReference type="NCBIfam" id="TIGR03307">
    <property type="entry name" value="PhnP"/>
    <property type="match status" value="1"/>
</dbReference>
<feature type="domain" description="Metallo-beta-lactamase" evidence="1">
    <location>
        <begin position="35"/>
        <end position="221"/>
    </location>
</feature>
<comment type="caution">
    <text evidence="2">The sequence shown here is derived from an EMBL/GenBank/DDBJ whole genome shotgun (WGS) entry which is preliminary data.</text>
</comment>
<dbReference type="EMBL" id="JADEYS010000001">
    <property type="protein sequence ID" value="MBE9395749.1"/>
    <property type="molecule type" value="Genomic_DNA"/>
</dbReference>
<dbReference type="SUPFAM" id="SSF56281">
    <property type="entry name" value="Metallo-hydrolase/oxidoreductase"/>
    <property type="match status" value="1"/>
</dbReference>
<dbReference type="EC" id="3.1.4.55" evidence="2"/>
<dbReference type="GO" id="GO:0019700">
    <property type="term" value="P:organic phosphonate catabolic process"/>
    <property type="evidence" value="ECO:0007669"/>
    <property type="project" value="InterPro"/>
</dbReference>
<dbReference type="InterPro" id="IPR017693">
    <property type="entry name" value="Phosphonate_metab_PhnP"/>
</dbReference>
<dbReference type="PANTHER" id="PTHR42663:SF6">
    <property type="entry name" value="HYDROLASE C777.06C-RELATED"/>
    <property type="match status" value="1"/>
</dbReference>
<dbReference type="Proteomes" id="UP000640333">
    <property type="component" value="Unassembled WGS sequence"/>
</dbReference>
<dbReference type="InterPro" id="IPR001279">
    <property type="entry name" value="Metallo-B-lactamas"/>
</dbReference>
<gene>
    <name evidence="2" type="primary">phnP</name>
    <name evidence="2" type="ORF">IOQ59_00600</name>
</gene>
<dbReference type="Gene3D" id="3.60.15.10">
    <property type="entry name" value="Ribonuclease Z/Hydroxyacylglutathione hydrolase-like"/>
    <property type="match status" value="1"/>
</dbReference>
<evidence type="ECO:0000259" key="1">
    <source>
        <dbReference type="SMART" id="SM00849"/>
    </source>
</evidence>
<evidence type="ECO:0000313" key="3">
    <source>
        <dbReference type="Proteomes" id="UP000640333"/>
    </source>
</evidence>
<dbReference type="Pfam" id="PF12706">
    <property type="entry name" value="Lactamase_B_2"/>
    <property type="match status" value="1"/>
</dbReference>
<dbReference type="InterPro" id="IPR035682">
    <property type="entry name" value="PhnP_MBL"/>
</dbReference>
<dbReference type="CDD" id="cd07736">
    <property type="entry name" value="PhnP-like_MBL-fold"/>
    <property type="match status" value="1"/>
</dbReference>